<evidence type="ECO:0000313" key="3">
    <source>
        <dbReference type="EMBL" id="VFK04436.1"/>
    </source>
</evidence>
<feature type="compositionally biased region" description="Basic and acidic residues" evidence="1">
    <location>
        <begin position="13"/>
        <end position="29"/>
    </location>
</feature>
<protein>
    <submittedName>
        <fullName evidence="4">Uncharacterized protein</fullName>
    </submittedName>
</protein>
<sequence>MDKGEKIGSATHSEPDIKTPLRDRARREGPGWAPGPVKPGWGGWISTCHQRISPLPFLFYAKGRFPFFRTPRVPWRSRRNRSRLQDFRLRSWNSMGRIPYSMLRTHYSTREIRYFKAGIPCLSGDTSIEKKYIIQLTDSERCIPDNLINKGKAAVYKIKHANVLLKVDADGPCWSDQQASKAFSCTVVRTVLNIRQRFVEQGFGSGPRTQKILAFRKETNP</sequence>
<dbReference type="AlphaFoldDB" id="A0A450VRR8"/>
<evidence type="ECO:0000313" key="4">
    <source>
        <dbReference type="EMBL" id="VFK07469.1"/>
    </source>
</evidence>
<dbReference type="EMBL" id="CAADFJ010000422">
    <property type="protein sequence ID" value="VFK07469.1"/>
    <property type="molecule type" value="Genomic_DNA"/>
</dbReference>
<dbReference type="EMBL" id="CAADFI010000224">
    <property type="protein sequence ID" value="VFK01270.1"/>
    <property type="molecule type" value="Genomic_DNA"/>
</dbReference>
<accession>A0A450VRR8</accession>
<reference evidence="4" key="1">
    <citation type="submission" date="2019-02" db="EMBL/GenBank/DDBJ databases">
        <authorList>
            <person name="Gruber-Vodicka R. H."/>
            <person name="Seah K. B. B."/>
        </authorList>
    </citation>
    <scope>NUCLEOTIDE SEQUENCE</scope>
    <source>
        <strain evidence="4">BECK_SA2B12</strain>
        <strain evidence="3">BECK_SA2B15</strain>
        <strain evidence="2">BECK_SA2B20</strain>
    </source>
</reference>
<proteinExistence type="predicted"/>
<organism evidence="4">
    <name type="scientific">Candidatus Kentrum eta</name>
    <dbReference type="NCBI Taxonomy" id="2126337"/>
    <lineage>
        <taxon>Bacteria</taxon>
        <taxon>Pseudomonadati</taxon>
        <taxon>Pseudomonadota</taxon>
        <taxon>Gammaproteobacteria</taxon>
        <taxon>Candidatus Kentrum</taxon>
    </lineage>
</organism>
<dbReference type="EMBL" id="CAADFG010000415">
    <property type="protein sequence ID" value="VFK04436.1"/>
    <property type="molecule type" value="Genomic_DNA"/>
</dbReference>
<name>A0A450VRR8_9GAMM</name>
<feature type="region of interest" description="Disordered" evidence="1">
    <location>
        <begin position="1"/>
        <end position="35"/>
    </location>
</feature>
<gene>
    <name evidence="3" type="ORF">BECKH772A_GA0070896_104152</name>
    <name evidence="2" type="ORF">BECKH772B_GA0070898_102242</name>
    <name evidence="4" type="ORF">BECKH772C_GA0070978_104222</name>
</gene>
<evidence type="ECO:0000256" key="1">
    <source>
        <dbReference type="SAM" id="MobiDB-lite"/>
    </source>
</evidence>
<evidence type="ECO:0000313" key="2">
    <source>
        <dbReference type="EMBL" id="VFK01270.1"/>
    </source>
</evidence>